<comment type="similarity">
    <text evidence="2">Belongs to the UPF0702 family.</text>
</comment>
<feature type="transmembrane region" description="Helical" evidence="7">
    <location>
        <begin position="6"/>
        <end position="23"/>
    </location>
</feature>
<feature type="domain" description="YetF-like N-terminal transmembrane" evidence="9">
    <location>
        <begin position="2"/>
        <end position="76"/>
    </location>
</feature>
<organism evidence="10 11">
    <name type="scientific">Priestia taiwanensis</name>
    <dbReference type="NCBI Taxonomy" id="1347902"/>
    <lineage>
        <taxon>Bacteria</taxon>
        <taxon>Bacillati</taxon>
        <taxon>Bacillota</taxon>
        <taxon>Bacilli</taxon>
        <taxon>Bacillales</taxon>
        <taxon>Bacillaceae</taxon>
        <taxon>Priestia</taxon>
    </lineage>
</organism>
<dbReference type="PANTHER" id="PTHR34582:SF5">
    <property type="entry name" value="UPF0702 TRANSMEMBRANE PROTEIN YETF"/>
    <property type="match status" value="1"/>
</dbReference>
<sequence>MLSIAVELVIGFVSLLLITKLLGKMTLVQITPFDFISALVLGDLLGNAIYDEDTGPFMIIFTVGVWGALIYISEWLTQKFRGTRLFLEGKPSIIIYDGRLDRNEMKKNKLDINQLQNLLRQKNTFSVREVAYAFLETDGTVSVLKKPEYAPPTLSNLRIHEKPPCISLTFISDGEVDWETINSAGFDENWLNETLHKHHIKNYKDVFYFEWKKDEGAFIEKM</sequence>
<dbReference type="InterPro" id="IPR048454">
    <property type="entry name" value="YetF_N"/>
</dbReference>
<dbReference type="Proteomes" id="UP000605259">
    <property type="component" value="Unassembled WGS sequence"/>
</dbReference>
<keyword evidence="6 7" id="KW-0472">Membrane</keyword>
<dbReference type="Gene3D" id="3.30.240.20">
    <property type="entry name" value="bsu07140 like domains"/>
    <property type="match status" value="2"/>
</dbReference>
<dbReference type="GO" id="GO:0005886">
    <property type="term" value="C:plasma membrane"/>
    <property type="evidence" value="ECO:0007669"/>
    <property type="project" value="UniProtKB-SubCell"/>
</dbReference>
<reference evidence="10" key="1">
    <citation type="journal article" date="2014" name="Int. J. Syst. Evol. Microbiol.">
        <title>Complete genome sequence of Corynebacterium casei LMG S-19264T (=DSM 44701T), isolated from a smear-ripened cheese.</title>
        <authorList>
            <consortium name="US DOE Joint Genome Institute (JGI-PGF)"/>
            <person name="Walter F."/>
            <person name="Albersmeier A."/>
            <person name="Kalinowski J."/>
            <person name="Ruckert C."/>
        </authorList>
    </citation>
    <scope>NUCLEOTIDE SEQUENCE</scope>
    <source>
        <strain evidence="10">CGMCC 1.12698</strain>
    </source>
</reference>
<dbReference type="EMBL" id="BMFK01000001">
    <property type="protein sequence ID" value="GGE60960.1"/>
    <property type="molecule type" value="Genomic_DNA"/>
</dbReference>
<evidence type="ECO:0000256" key="1">
    <source>
        <dbReference type="ARBA" id="ARBA00004651"/>
    </source>
</evidence>
<comment type="subcellular location">
    <subcellularLocation>
        <location evidence="1">Cell membrane</location>
        <topology evidence="1">Multi-pass membrane protein</topology>
    </subcellularLocation>
</comment>
<name>A0A917AM77_9BACI</name>
<evidence type="ECO:0000256" key="4">
    <source>
        <dbReference type="ARBA" id="ARBA00022692"/>
    </source>
</evidence>
<feature type="domain" description="YetF C-terminal" evidence="8">
    <location>
        <begin position="78"/>
        <end position="212"/>
    </location>
</feature>
<keyword evidence="5 7" id="KW-1133">Transmembrane helix</keyword>
<evidence type="ECO:0000256" key="7">
    <source>
        <dbReference type="SAM" id="Phobius"/>
    </source>
</evidence>
<evidence type="ECO:0000313" key="10">
    <source>
        <dbReference type="EMBL" id="GGE60960.1"/>
    </source>
</evidence>
<dbReference type="InterPro" id="IPR007353">
    <property type="entry name" value="DUF421"/>
</dbReference>
<keyword evidence="4 7" id="KW-0812">Transmembrane</keyword>
<evidence type="ECO:0000256" key="3">
    <source>
        <dbReference type="ARBA" id="ARBA00022475"/>
    </source>
</evidence>
<dbReference type="Pfam" id="PF04239">
    <property type="entry name" value="DUF421"/>
    <property type="match status" value="1"/>
</dbReference>
<dbReference type="Pfam" id="PF20730">
    <property type="entry name" value="YetF_N"/>
    <property type="match status" value="1"/>
</dbReference>
<proteinExistence type="inferred from homology"/>
<evidence type="ECO:0000313" key="11">
    <source>
        <dbReference type="Proteomes" id="UP000605259"/>
    </source>
</evidence>
<evidence type="ECO:0000256" key="2">
    <source>
        <dbReference type="ARBA" id="ARBA00006448"/>
    </source>
</evidence>
<gene>
    <name evidence="10" type="ORF">GCM10007140_09050</name>
</gene>
<protein>
    <submittedName>
        <fullName evidence="10">DUF421 domain-containing protein</fullName>
    </submittedName>
</protein>
<feature type="transmembrane region" description="Helical" evidence="7">
    <location>
        <begin position="56"/>
        <end position="76"/>
    </location>
</feature>
<dbReference type="RefSeq" id="WP_188387228.1">
    <property type="nucleotide sequence ID" value="NZ_BMFK01000001.1"/>
</dbReference>
<evidence type="ECO:0000259" key="9">
    <source>
        <dbReference type="Pfam" id="PF20730"/>
    </source>
</evidence>
<keyword evidence="11" id="KW-1185">Reference proteome</keyword>
<keyword evidence="3" id="KW-1003">Cell membrane</keyword>
<comment type="caution">
    <text evidence="10">The sequence shown here is derived from an EMBL/GenBank/DDBJ whole genome shotgun (WGS) entry which is preliminary data.</text>
</comment>
<dbReference type="PANTHER" id="PTHR34582">
    <property type="entry name" value="UPF0702 TRANSMEMBRANE PROTEIN YCAP"/>
    <property type="match status" value="1"/>
</dbReference>
<dbReference type="AlphaFoldDB" id="A0A917AM77"/>
<evidence type="ECO:0000256" key="6">
    <source>
        <dbReference type="ARBA" id="ARBA00023136"/>
    </source>
</evidence>
<evidence type="ECO:0000259" key="8">
    <source>
        <dbReference type="Pfam" id="PF04239"/>
    </source>
</evidence>
<accession>A0A917AM77</accession>
<reference evidence="10" key="2">
    <citation type="submission" date="2020-09" db="EMBL/GenBank/DDBJ databases">
        <authorList>
            <person name="Sun Q."/>
            <person name="Zhou Y."/>
        </authorList>
    </citation>
    <scope>NUCLEOTIDE SEQUENCE</scope>
    <source>
        <strain evidence="10">CGMCC 1.12698</strain>
    </source>
</reference>
<dbReference type="InterPro" id="IPR023090">
    <property type="entry name" value="UPF0702_alpha/beta_dom_sf"/>
</dbReference>
<evidence type="ECO:0000256" key="5">
    <source>
        <dbReference type="ARBA" id="ARBA00022989"/>
    </source>
</evidence>